<reference evidence="1" key="1">
    <citation type="journal article" date="2023" name="Mol. Biol. Evol.">
        <title>Third-Generation Sequencing Reveals the Adaptive Role of the Epigenome in Three Deep-Sea Polychaetes.</title>
        <authorList>
            <person name="Perez M."/>
            <person name="Aroh O."/>
            <person name="Sun Y."/>
            <person name="Lan Y."/>
            <person name="Juniper S.K."/>
            <person name="Young C.R."/>
            <person name="Angers B."/>
            <person name="Qian P.Y."/>
        </authorList>
    </citation>
    <scope>NUCLEOTIDE SEQUENCE</scope>
    <source>
        <strain evidence="1">R07B-5</strain>
    </source>
</reference>
<dbReference type="EMBL" id="JAODUO010001296">
    <property type="protein sequence ID" value="KAK2166916.1"/>
    <property type="molecule type" value="Genomic_DNA"/>
</dbReference>
<protein>
    <recommendedName>
        <fullName evidence="3">LamG domain-containing protein</fullName>
    </recommendedName>
</protein>
<comment type="caution">
    <text evidence="1">The sequence shown here is derived from an EMBL/GenBank/DDBJ whole genome shotgun (WGS) entry which is preliminary data.</text>
</comment>
<evidence type="ECO:0000313" key="1">
    <source>
        <dbReference type="EMBL" id="KAK2166916.1"/>
    </source>
</evidence>
<organism evidence="1 2">
    <name type="scientific">Ridgeia piscesae</name>
    <name type="common">Tubeworm</name>
    <dbReference type="NCBI Taxonomy" id="27915"/>
    <lineage>
        <taxon>Eukaryota</taxon>
        <taxon>Metazoa</taxon>
        <taxon>Spiralia</taxon>
        <taxon>Lophotrochozoa</taxon>
        <taxon>Annelida</taxon>
        <taxon>Polychaeta</taxon>
        <taxon>Sedentaria</taxon>
        <taxon>Canalipalpata</taxon>
        <taxon>Sabellida</taxon>
        <taxon>Siboglinidae</taxon>
        <taxon>Ridgeia</taxon>
    </lineage>
</organism>
<dbReference type="Pfam" id="PF13385">
    <property type="entry name" value="Laminin_G_3"/>
    <property type="match status" value="1"/>
</dbReference>
<dbReference type="SUPFAM" id="SSF49899">
    <property type="entry name" value="Concanavalin A-like lectins/glucanases"/>
    <property type="match status" value="1"/>
</dbReference>
<dbReference type="AlphaFoldDB" id="A0AAD9NG13"/>
<evidence type="ECO:0008006" key="3">
    <source>
        <dbReference type="Google" id="ProtNLM"/>
    </source>
</evidence>
<name>A0AAD9NG13_RIDPI</name>
<dbReference type="Gene3D" id="2.60.120.200">
    <property type="match status" value="1"/>
</dbReference>
<dbReference type="InterPro" id="IPR013320">
    <property type="entry name" value="ConA-like_dom_sf"/>
</dbReference>
<evidence type="ECO:0000313" key="2">
    <source>
        <dbReference type="Proteomes" id="UP001209878"/>
    </source>
</evidence>
<keyword evidence="2" id="KW-1185">Reference proteome</keyword>
<dbReference type="CDD" id="cd00110">
    <property type="entry name" value="LamG"/>
    <property type="match status" value="1"/>
</dbReference>
<dbReference type="Proteomes" id="UP001209878">
    <property type="component" value="Unassembled WGS sequence"/>
</dbReference>
<sequence length="193" mass="21700">MFYEWVKVSNVKRVSTGCKHGSCAFFDGLKSSLEIPRFKSAFSAFRAFSVSFWYKRTRETPAFLLTNGQCADDASIEVMGLFHGDIKATLKTTSGTHSGKVRMSPLEWHHMVVTYYGNTMRMYVDKKLVSKGNLKGRLYNSKCSLSLGAKPVNSSPIIGYYRGYIDQLCVYRTKLSAADVSKLYNDPSLVKLP</sequence>
<gene>
    <name evidence="1" type="ORF">NP493_1297g00005</name>
</gene>
<accession>A0AAD9NG13</accession>
<dbReference type="InterPro" id="IPR001791">
    <property type="entry name" value="Laminin_G"/>
</dbReference>
<proteinExistence type="predicted"/>